<accession>A0A2K0TD52</accession>
<name>A0A2K0TD52_9HYPO</name>
<dbReference type="OrthoDB" id="40579at2759"/>
<dbReference type="PRINTS" id="PR00413">
    <property type="entry name" value="HADHALOGNASE"/>
</dbReference>
<evidence type="ECO:0000313" key="3">
    <source>
        <dbReference type="EMBL" id="PNP43437.1"/>
    </source>
</evidence>
<dbReference type="NCBIfam" id="TIGR01493">
    <property type="entry name" value="HAD-SF-IA-v2"/>
    <property type="match status" value="1"/>
</dbReference>
<evidence type="ECO:0008006" key="5">
    <source>
        <dbReference type="Google" id="ProtNLM"/>
    </source>
</evidence>
<dbReference type="GO" id="GO:0016791">
    <property type="term" value="F:phosphatase activity"/>
    <property type="evidence" value="ECO:0007669"/>
    <property type="project" value="UniProtKB-ARBA"/>
</dbReference>
<dbReference type="SFLD" id="SFLDS00003">
    <property type="entry name" value="Haloacid_Dehalogenase"/>
    <property type="match status" value="1"/>
</dbReference>
<dbReference type="Gene3D" id="3.40.50.1000">
    <property type="entry name" value="HAD superfamily/HAD-like"/>
    <property type="match status" value="1"/>
</dbReference>
<comment type="caution">
    <text evidence="3">The sequence shown here is derived from an EMBL/GenBank/DDBJ whole genome shotgun (WGS) entry which is preliminary data.</text>
</comment>
<dbReference type="Proteomes" id="UP000236546">
    <property type="component" value="Unassembled WGS sequence"/>
</dbReference>
<dbReference type="NCBIfam" id="TIGR01428">
    <property type="entry name" value="HAD_type_II"/>
    <property type="match status" value="1"/>
</dbReference>
<evidence type="ECO:0000256" key="1">
    <source>
        <dbReference type="ARBA" id="ARBA00008106"/>
    </source>
</evidence>
<dbReference type="SFLD" id="SFLDG01129">
    <property type="entry name" value="C1.5:_HAD__Beta-PGM__Phosphata"/>
    <property type="match status" value="1"/>
</dbReference>
<gene>
    <name evidence="3" type="ORF">TGAMA5MH_04895</name>
</gene>
<keyword evidence="2" id="KW-0378">Hydrolase</keyword>
<dbReference type="InterPro" id="IPR023198">
    <property type="entry name" value="PGP-like_dom2"/>
</dbReference>
<reference evidence="3 4" key="1">
    <citation type="submission" date="2017-02" db="EMBL/GenBank/DDBJ databases">
        <title>Genomes of Trichoderma spp. with biocontrol activity.</title>
        <authorList>
            <person name="Gardiner D."/>
            <person name="Kazan K."/>
            <person name="Vos C."/>
            <person name="Harvey P."/>
        </authorList>
    </citation>
    <scope>NUCLEOTIDE SEQUENCE [LARGE SCALE GENOMIC DNA]</scope>
    <source>
        <strain evidence="3 4">A5MH</strain>
    </source>
</reference>
<dbReference type="Gene3D" id="1.10.150.240">
    <property type="entry name" value="Putative phosphatase, domain 2"/>
    <property type="match status" value="1"/>
</dbReference>
<dbReference type="EMBL" id="MTYH01000042">
    <property type="protein sequence ID" value="PNP43437.1"/>
    <property type="molecule type" value="Genomic_DNA"/>
</dbReference>
<dbReference type="InterPro" id="IPR036412">
    <property type="entry name" value="HAD-like_sf"/>
</dbReference>
<dbReference type="InterPro" id="IPR006328">
    <property type="entry name" value="2-HAD"/>
</dbReference>
<dbReference type="InterPro" id="IPR023214">
    <property type="entry name" value="HAD_sf"/>
</dbReference>
<dbReference type="InterPro" id="IPR006439">
    <property type="entry name" value="HAD-SF_hydro_IA"/>
</dbReference>
<organism evidence="3 4">
    <name type="scientific">Trichoderma gamsii</name>
    <dbReference type="NCBI Taxonomy" id="398673"/>
    <lineage>
        <taxon>Eukaryota</taxon>
        <taxon>Fungi</taxon>
        <taxon>Dikarya</taxon>
        <taxon>Ascomycota</taxon>
        <taxon>Pezizomycotina</taxon>
        <taxon>Sordariomycetes</taxon>
        <taxon>Hypocreomycetidae</taxon>
        <taxon>Hypocreales</taxon>
        <taxon>Hypocreaceae</taxon>
        <taxon>Trichoderma</taxon>
    </lineage>
</organism>
<dbReference type="PANTHER" id="PTHR43316">
    <property type="entry name" value="HYDROLASE, HALOACID DELAHOGENASE-RELATED"/>
    <property type="match status" value="1"/>
</dbReference>
<dbReference type="InterPro" id="IPR051540">
    <property type="entry name" value="S-2-haloacid_dehalogenase"/>
</dbReference>
<dbReference type="Pfam" id="PF00702">
    <property type="entry name" value="Hydrolase"/>
    <property type="match status" value="1"/>
</dbReference>
<proteinExistence type="inferred from homology"/>
<comment type="similarity">
    <text evidence="1">Belongs to the HAD-like hydrolase superfamily. S-2-haloalkanoic acid dehalogenase family.</text>
</comment>
<evidence type="ECO:0000256" key="2">
    <source>
        <dbReference type="ARBA" id="ARBA00022801"/>
    </source>
</evidence>
<protein>
    <recommendedName>
        <fullName evidence="5">Haloacid dehalogenase</fullName>
    </recommendedName>
</protein>
<dbReference type="PANTHER" id="PTHR43316:SF3">
    <property type="entry name" value="HALOACID DEHALOGENASE, TYPE II (AFU_ORTHOLOGUE AFUA_2G07750)-RELATED"/>
    <property type="match status" value="1"/>
</dbReference>
<sequence length="268" mass="30393">MPSAVSPLTNVKALLFDIFGTTVDWRASVTDEISLRVFRKLGSDNVLPSSLKTRLEGLTQADWDRFIQEWRNAYIAFTRSFNPETDAWKSIDQHHYESLVELLKKWDLDGLFSETELTSLSLVWHRLSPWPDSPDGLVELSRKYITGTLSNGNTSLLRDVNDFGGLTFHKVFSAETFKAYKPNPATYLGAVQALGLQPEEVALVAAHLGDLHAARGCGLRTIYVERSREEAWEPEEERYKEAKGWVDLWVTEEEDGFLTVAKKLAELK</sequence>
<dbReference type="AlphaFoldDB" id="A0A2K0TD52"/>
<dbReference type="SUPFAM" id="SSF56784">
    <property type="entry name" value="HAD-like"/>
    <property type="match status" value="1"/>
</dbReference>
<dbReference type="GO" id="GO:0019120">
    <property type="term" value="F:hydrolase activity, acting on acid halide bonds, in C-halide compounds"/>
    <property type="evidence" value="ECO:0007669"/>
    <property type="project" value="InterPro"/>
</dbReference>
<evidence type="ECO:0000313" key="4">
    <source>
        <dbReference type="Proteomes" id="UP000236546"/>
    </source>
</evidence>